<dbReference type="OrthoDB" id="331288at2759"/>
<evidence type="ECO:0000313" key="7">
    <source>
        <dbReference type="EMBL" id="OMJ84135.1"/>
    </source>
</evidence>
<proteinExistence type="inferred from homology"/>
<dbReference type="Pfam" id="PF08161">
    <property type="entry name" value="RRP12_HEAT"/>
    <property type="match status" value="1"/>
</dbReference>
<feature type="domain" description="RRP12 N-terminal HEAT" evidence="6">
    <location>
        <begin position="30"/>
        <end position="230"/>
    </location>
</feature>
<evidence type="ECO:0000259" key="5">
    <source>
        <dbReference type="Pfam" id="PF08161"/>
    </source>
</evidence>
<gene>
    <name evidence="7" type="ORF">SteCoe_14827</name>
</gene>
<reference evidence="7 8" key="1">
    <citation type="submission" date="2016-11" db="EMBL/GenBank/DDBJ databases">
        <title>The macronuclear genome of Stentor coeruleus: a giant cell with tiny introns.</title>
        <authorList>
            <person name="Slabodnick M."/>
            <person name="Ruby J.G."/>
            <person name="Reiff S.B."/>
            <person name="Swart E.C."/>
            <person name="Gosai S."/>
            <person name="Prabakaran S."/>
            <person name="Witkowska E."/>
            <person name="Larue G.E."/>
            <person name="Fisher S."/>
            <person name="Freeman R.M."/>
            <person name="Gunawardena J."/>
            <person name="Chu W."/>
            <person name="Stover N.A."/>
            <person name="Gregory B.D."/>
            <person name="Nowacki M."/>
            <person name="Derisi J."/>
            <person name="Roy S.W."/>
            <person name="Marshall W.F."/>
            <person name="Sood P."/>
        </authorList>
    </citation>
    <scope>NUCLEOTIDE SEQUENCE [LARGE SCALE GENOMIC DNA]</scope>
    <source>
        <strain evidence="7">WM001</strain>
    </source>
</reference>
<protein>
    <submittedName>
        <fullName evidence="7">Uncharacterized protein</fullName>
    </submittedName>
</protein>
<comment type="similarity">
    <text evidence="2">Belongs to the RRP12 family.</text>
</comment>
<evidence type="ECO:0000313" key="8">
    <source>
        <dbReference type="Proteomes" id="UP000187209"/>
    </source>
</evidence>
<feature type="compositionally biased region" description="Basic and acidic residues" evidence="4">
    <location>
        <begin position="1014"/>
        <end position="1029"/>
    </location>
</feature>
<dbReference type="InterPro" id="IPR016024">
    <property type="entry name" value="ARM-type_fold"/>
</dbReference>
<comment type="subcellular location">
    <subcellularLocation>
        <location evidence="1">Nucleus</location>
    </subcellularLocation>
</comment>
<comment type="caution">
    <text evidence="7">The sequence shown here is derived from an EMBL/GenBank/DDBJ whole genome shotgun (WGS) entry which is preliminary data.</text>
</comment>
<dbReference type="Gene3D" id="1.25.10.10">
    <property type="entry name" value="Leucine-rich Repeat Variant"/>
    <property type="match status" value="2"/>
</dbReference>
<dbReference type="EMBL" id="MPUH01000279">
    <property type="protein sequence ID" value="OMJ84135.1"/>
    <property type="molecule type" value="Genomic_DNA"/>
</dbReference>
<dbReference type="InterPro" id="IPR012978">
    <property type="entry name" value="HEAT_RRP12"/>
</dbReference>
<evidence type="ECO:0000256" key="1">
    <source>
        <dbReference type="ARBA" id="ARBA00004123"/>
    </source>
</evidence>
<sequence length="1086" mass="123973">MADCFLKVRAHTESNPVYQKANLLLKALDQTLPNKSPTFYYAAVLDMLQNPEELVHQEASVLLLACSLQAIPIALIQKEFQTIKLSVLSLLRKDSETLAKYSVKVLERLLQVITKQEWEEWSDKTKVLQTMLELVVDTHEYARIQACSSLIRLLRKGLINVPKVTEYVTSNFMELIEMQTKHVKTETVVNALGFLTAYLQLIPLRDVYQMTDKILALCLQNMSLQVTTKAYLALEALFAGLNLPRDVISGYLTNLLSAPVLAGGSEELQISYIQALTQALNYFNKADSNECYKQLARGISTISEFLLSNQFNVQHAACSSLISVILRCISPANAEELDPAQDLALSFDVLNIEEQGVKPIQKINAIMVYLLNERFTDILEIIFPVLSVYAQQLGNKSAHIIQRLVIELDIIAIKWHSNEKYQKLIATIINTLGCQQFFSILPFRPHLISLESENFLEHSRSWILLVLISHAIQGDLVYFFNEIFPIGEQLEKLHGECTAQGLMNSANQYSILITQIWKAFPAFCNLTQWTFEQKEILKQKLPLLSKIMGKSNDIKANILIGLKKTMNKQTLPIFTMVEDKFVPILFTNYLAQPEKSILILLKDYPISAQYAEKMCKRLIQKVLESKQANKASEASLLMDLLVRVCSKLASLEQSDKEILVKFITAYIESNDWKLQKKAYRILKSLAPIDTPLVESLLLTGEIKICSETARKDRLKVYHELFITYPSDKQLLLLNKYLIEILHCMKSQSHKTRELCKSYTLELAIDLYSNSLFMNLWNCILGGLASNIDSTKSTTVDMLKLLTKNFSYGSEHQMYTSELEQDNGIFSIVTVIVLLLKDPSKEVARSALKYIKAVIPLLSESSAYSLAPKIFEPIFTNKEEIEGSMRNYVRFILEKLIRKCSYEKLEKIFPEEHKKLLHYIYRESKKVKGKKKENVKEDDEGEMEVDLDAEYMRKKQKNAEKQQPLPREYHFMNPLDLPATQKIKKSQEKTQEFALQDDKFVINEDSDDGSSSSDSDEKPMKKAKFTEKDTVKSKKLDKSKPFAYVQYSADIVNKRKAVKTAGKLNKVVDKAKLGVLKGLKARKKKFS</sequence>
<evidence type="ECO:0000256" key="3">
    <source>
        <dbReference type="ARBA" id="ARBA00023242"/>
    </source>
</evidence>
<dbReference type="GO" id="GO:0005634">
    <property type="term" value="C:nucleus"/>
    <property type="evidence" value="ECO:0007669"/>
    <property type="project" value="UniProtKB-SubCell"/>
</dbReference>
<evidence type="ECO:0000259" key="6">
    <source>
        <dbReference type="Pfam" id="PF25772"/>
    </source>
</evidence>
<dbReference type="Pfam" id="PF25772">
    <property type="entry name" value="HEAT_RRP12_N"/>
    <property type="match status" value="1"/>
</dbReference>
<evidence type="ECO:0000256" key="4">
    <source>
        <dbReference type="SAM" id="MobiDB-lite"/>
    </source>
</evidence>
<dbReference type="PANTHER" id="PTHR48287">
    <property type="entry name" value="ARM REPEAT SUPERFAMILY PROTEIN"/>
    <property type="match status" value="1"/>
</dbReference>
<name>A0A1R2C5C6_9CILI</name>
<dbReference type="Proteomes" id="UP000187209">
    <property type="component" value="Unassembled WGS sequence"/>
</dbReference>
<organism evidence="7 8">
    <name type="scientific">Stentor coeruleus</name>
    <dbReference type="NCBI Taxonomy" id="5963"/>
    <lineage>
        <taxon>Eukaryota</taxon>
        <taxon>Sar</taxon>
        <taxon>Alveolata</taxon>
        <taxon>Ciliophora</taxon>
        <taxon>Postciliodesmatophora</taxon>
        <taxon>Heterotrichea</taxon>
        <taxon>Heterotrichida</taxon>
        <taxon>Stentoridae</taxon>
        <taxon>Stentor</taxon>
    </lineage>
</organism>
<dbReference type="AlphaFoldDB" id="A0A1R2C5C6"/>
<dbReference type="InterPro" id="IPR011989">
    <property type="entry name" value="ARM-like"/>
</dbReference>
<accession>A0A1R2C5C6</accession>
<keyword evidence="8" id="KW-1185">Reference proteome</keyword>
<dbReference type="PANTHER" id="PTHR48287:SF1">
    <property type="entry name" value="ARM REPEAT SUPERFAMILY PROTEIN"/>
    <property type="match status" value="1"/>
</dbReference>
<dbReference type="InterPro" id="IPR052087">
    <property type="entry name" value="RRP12"/>
</dbReference>
<feature type="domain" description="RRP12 HEAT" evidence="5">
    <location>
        <begin position="308"/>
        <end position="568"/>
    </location>
</feature>
<feature type="region of interest" description="Disordered" evidence="4">
    <location>
        <begin position="1002"/>
        <end position="1029"/>
    </location>
</feature>
<dbReference type="InterPro" id="IPR057860">
    <property type="entry name" value="HEAT_RRP12_N"/>
</dbReference>
<keyword evidence="3" id="KW-0539">Nucleus</keyword>
<dbReference type="SUPFAM" id="SSF48371">
    <property type="entry name" value="ARM repeat"/>
    <property type="match status" value="1"/>
</dbReference>
<evidence type="ECO:0000256" key="2">
    <source>
        <dbReference type="ARBA" id="ARBA00007690"/>
    </source>
</evidence>